<gene>
    <name evidence="1" type="ORF">METZ01_LOCUS59850</name>
</gene>
<sequence length="58" mass="7327">MRKYWVDNNVELTKAECDHHILGMYNSFYNRRGWHYTRKHEGSEQFPIEKHWVWYEPL</sequence>
<dbReference type="AlphaFoldDB" id="A0A381SSL7"/>
<name>A0A381SSL7_9ZZZZ</name>
<accession>A0A381SSL7</accession>
<reference evidence="1" key="1">
    <citation type="submission" date="2018-05" db="EMBL/GenBank/DDBJ databases">
        <authorList>
            <person name="Lanie J.A."/>
            <person name="Ng W.-L."/>
            <person name="Kazmierczak K.M."/>
            <person name="Andrzejewski T.M."/>
            <person name="Davidsen T.M."/>
            <person name="Wayne K.J."/>
            <person name="Tettelin H."/>
            <person name="Glass J.I."/>
            <person name="Rusch D."/>
            <person name="Podicherti R."/>
            <person name="Tsui H.-C.T."/>
            <person name="Winkler M.E."/>
        </authorList>
    </citation>
    <scope>NUCLEOTIDE SEQUENCE</scope>
</reference>
<dbReference type="EMBL" id="UINC01003514">
    <property type="protein sequence ID" value="SVA06996.1"/>
    <property type="molecule type" value="Genomic_DNA"/>
</dbReference>
<organism evidence="1">
    <name type="scientific">marine metagenome</name>
    <dbReference type="NCBI Taxonomy" id="408172"/>
    <lineage>
        <taxon>unclassified sequences</taxon>
        <taxon>metagenomes</taxon>
        <taxon>ecological metagenomes</taxon>
    </lineage>
</organism>
<evidence type="ECO:0000313" key="1">
    <source>
        <dbReference type="EMBL" id="SVA06996.1"/>
    </source>
</evidence>
<proteinExistence type="predicted"/>
<protein>
    <submittedName>
        <fullName evidence="1">Uncharacterized protein</fullName>
    </submittedName>
</protein>